<dbReference type="InterPro" id="IPR007274">
    <property type="entry name" value="Cop_transporter"/>
</dbReference>
<dbReference type="GO" id="GO:0005886">
    <property type="term" value="C:plasma membrane"/>
    <property type="evidence" value="ECO:0007669"/>
    <property type="project" value="TreeGrafter"/>
</dbReference>
<gene>
    <name evidence="7" type="ORF">TrVE_jg9632</name>
</gene>
<evidence type="ECO:0000256" key="5">
    <source>
        <dbReference type="RuleBase" id="RU367022"/>
    </source>
</evidence>
<proteinExistence type="inferred from homology"/>
<evidence type="ECO:0000256" key="6">
    <source>
        <dbReference type="SAM" id="MobiDB-lite"/>
    </source>
</evidence>
<evidence type="ECO:0000256" key="2">
    <source>
        <dbReference type="ARBA" id="ARBA00022692"/>
    </source>
</evidence>
<sequence>MRDIGGFTVSDVPGYDALPEDPKVVAGSSAKSGGDPSKVTRNSYAASSTTEADDLSFLGETRSAVKSAMEVIGECLNVDAVTTRGDMIEHLHYYEGGEEGDAVMDYHTDAGYMIAMTSGSFDDGYELRVGEAGEEHGVFTENELVVMAGQQSTDNEWKPLRHSVTGDGNDRSWYGVMYFAAGTVDLDAVQEESRNGDVITNGILHDGGDCDENSIMCWQACQDVSDLPCDAVDALCIDSSGGVVPFPDSKGMVMGYTLKCASMVNGKLNATSPSSSADFCSGDGTDMFMDGYQFALTGNSQCLNFLVPSFTLNSSMKFSLALVLSFALGVGVEALATFRRSVFRTSRLKGTNSRKLLTVLHGSQALLGYLLMCLAMSYSVEVLGSVVVGLMTGHWFFNGADAFSEKSDPCCADDFDYESIAADDDEERDSALFRRKNASNSKPLMESA</sequence>
<evidence type="ECO:0000256" key="4">
    <source>
        <dbReference type="ARBA" id="ARBA00023136"/>
    </source>
</evidence>
<comment type="caution">
    <text evidence="7">The sequence shown here is derived from an EMBL/GenBank/DDBJ whole genome shotgun (WGS) entry which is preliminary data.</text>
</comment>
<evidence type="ECO:0000256" key="3">
    <source>
        <dbReference type="ARBA" id="ARBA00022989"/>
    </source>
</evidence>
<dbReference type="Pfam" id="PF04145">
    <property type="entry name" value="Ctr"/>
    <property type="match status" value="1"/>
</dbReference>
<feature type="transmembrane region" description="Helical" evidence="5">
    <location>
        <begin position="359"/>
        <end position="380"/>
    </location>
</feature>
<keyword evidence="3 5" id="KW-1133">Transmembrane helix</keyword>
<dbReference type="GO" id="GO:0005375">
    <property type="term" value="F:copper ion transmembrane transporter activity"/>
    <property type="evidence" value="ECO:0007669"/>
    <property type="project" value="UniProtKB-UniRule"/>
</dbReference>
<keyword evidence="5" id="KW-0813">Transport</keyword>
<evidence type="ECO:0000256" key="1">
    <source>
        <dbReference type="ARBA" id="ARBA00004141"/>
    </source>
</evidence>
<dbReference type="AlphaFoldDB" id="A0A9W7FKM8"/>
<evidence type="ECO:0000313" key="8">
    <source>
        <dbReference type="Proteomes" id="UP001165160"/>
    </source>
</evidence>
<evidence type="ECO:0000313" key="7">
    <source>
        <dbReference type="EMBL" id="GMI13771.1"/>
    </source>
</evidence>
<organism evidence="7 8">
    <name type="scientific">Triparma verrucosa</name>
    <dbReference type="NCBI Taxonomy" id="1606542"/>
    <lineage>
        <taxon>Eukaryota</taxon>
        <taxon>Sar</taxon>
        <taxon>Stramenopiles</taxon>
        <taxon>Ochrophyta</taxon>
        <taxon>Bolidophyceae</taxon>
        <taxon>Parmales</taxon>
        <taxon>Triparmaceae</taxon>
        <taxon>Triparma</taxon>
    </lineage>
</organism>
<name>A0A9W7FKM8_9STRA</name>
<keyword evidence="5" id="KW-0187">Copper transport</keyword>
<keyword evidence="5" id="KW-0186">Copper</keyword>
<reference evidence="8" key="1">
    <citation type="journal article" date="2023" name="Commun. Biol.">
        <title>Genome analysis of Parmales, the sister group of diatoms, reveals the evolutionary specialization of diatoms from phago-mixotrophs to photoautotrophs.</title>
        <authorList>
            <person name="Ban H."/>
            <person name="Sato S."/>
            <person name="Yoshikawa S."/>
            <person name="Yamada K."/>
            <person name="Nakamura Y."/>
            <person name="Ichinomiya M."/>
            <person name="Sato N."/>
            <person name="Blanc-Mathieu R."/>
            <person name="Endo H."/>
            <person name="Kuwata A."/>
            <person name="Ogata H."/>
        </authorList>
    </citation>
    <scope>NUCLEOTIDE SEQUENCE [LARGE SCALE GENOMIC DNA]</scope>
    <source>
        <strain evidence="8">NIES 3699</strain>
    </source>
</reference>
<dbReference type="EMBL" id="BRXX01000478">
    <property type="protein sequence ID" value="GMI13771.1"/>
    <property type="molecule type" value="Genomic_DNA"/>
</dbReference>
<dbReference type="PANTHER" id="PTHR12483:SF27">
    <property type="entry name" value="COPPER TRANSPORT PROTEIN CTR1"/>
    <property type="match status" value="1"/>
</dbReference>
<protein>
    <recommendedName>
        <fullName evidence="5">Copper transport protein</fullName>
    </recommendedName>
</protein>
<accession>A0A9W7FKM8</accession>
<dbReference type="PANTHER" id="PTHR12483">
    <property type="entry name" value="SOLUTE CARRIER FAMILY 31 COPPER TRANSPORTERS"/>
    <property type="match status" value="1"/>
</dbReference>
<comment type="subcellular location">
    <subcellularLocation>
        <location evidence="1 5">Membrane</location>
        <topology evidence="1 5">Multi-pass membrane protein</topology>
    </subcellularLocation>
</comment>
<comment type="similarity">
    <text evidence="5">Belongs to the copper transporter (Ctr) (TC 1.A.56) family. SLC31A subfamily.</text>
</comment>
<keyword evidence="5" id="KW-0406">Ion transport</keyword>
<dbReference type="Proteomes" id="UP001165160">
    <property type="component" value="Unassembled WGS sequence"/>
</dbReference>
<keyword evidence="8" id="KW-1185">Reference proteome</keyword>
<keyword evidence="4 5" id="KW-0472">Membrane</keyword>
<feature type="region of interest" description="Disordered" evidence="6">
    <location>
        <begin position="1"/>
        <end position="46"/>
    </location>
</feature>
<feature type="region of interest" description="Disordered" evidence="6">
    <location>
        <begin position="424"/>
        <end position="448"/>
    </location>
</feature>
<feature type="transmembrane region" description="Helical" evidence="5">
    <location>
        <begin position="318"/>
        <end position="338"/>
    </location>
</feature>
<keyword evidence="2 5" id="KW-0812">Transmembrane</keyword>